<comment type="caution">
    <text evidence="2">The sequence shown here is derived from an EMBL/GenBank/DDBJ whole genome shotgun (WGS) entry which is preliminary data.</text>
</comment>
<organism evidence="2 3">
    <name type="scientific">Characodon lateralis</name>
    <dbReference type="NCBI Taxonomy" id="208331"/>
    <lineage>
        <taxon>Eukaryota</taxon>
        <taxon>Metazoa</taxon>
        <taxon>Chordata</taxon>
        <taxon>Craniata</taxon>
        <taxon>Vertebrata</taxon>
        <taxon>Euteleostomi</taxon>
        <taxon>Actinopterygii</taxon>
        <taxon>Neopterygii</taxon>
        <taxon>Teleostei</taxon>
        <taxon>Neoteleostei</taxon>
        <taxon>Acanthomorphata</taxon>
        <taxon>Ovalentaria</taxon>
        <taxon>Atherinomorphae</taxon>
        <taxon>Cyprinodontiformes</taxon>
        <taxon>Goodeidae</taxon>
        <taxon>Characodon</taxon>
    </lineage>
</organism>
<name>A0ABU7EYU6_9TELE</name>
<keyword evidence="1" id="KW-0732">Signal</keyword>
<feature type="signal peptide" evidence="1">
    <location>
        <begin position="1"/>
        <end position="17"/>
    </location>
</feature>
<gene>
    <name evidence="2" type="ORF">CHARACLAT_024099</name>
</gene>
<reference evidence="2 3" key="1">
    <citation type="submission" date="2021-06" db="EMBL/GenBank/DDBJ databases">
        <authorList>
            <person name="Palmer J.M."/>
        </authorList>
    </citation>
    <scope>NUCLEOTIDE SEQUENCE [LARGE SCALE GENOMIC DNA]</scope>
    <source>
        <strain evidence="2 3">CL_MEX2019</strain>
        <tissue evidence="2">Muscle</tissue>
    </source>
</reference>
<proteinExistence type="predicted"/>
<protein>
    <recommendedName>
        <fullName evidence="4">Secreted protein</fullName>
    </recommendedName>
</protein>
<dbReference type="Proteomes" id="UP001352852">
    <property type="component" value="Unassembled WGS sequence"/>
</dbReference>
<evidence type="ECO:0008006" key="4">
    <source>
        <dbReference type="Google" id="ProtNLM"/>
    </source>
</evidence>
<feature type="chain" id="PRO_5045648239" description="Secreted protein" evidence="1">
    <location>
        <begin position="18"/>
        <end position="101"/>
    </location>
</feature>
<evidence type="ECO:0000313" key="3">
    <source>
        <dbReference type="Proteomes" id="UP001352852"/>
    </source>
</evidence>
<sequence length="101" mass="11291">MAIQHLMFIALSTPVVGDKVSNTWWIGRVTALKSIPRSHATSSLTHHSFPTMRLPFRLPLDGYQEAYVTGLCGDDVMSWSRAQVCVVCGWLSLTSTNRVRQ</sequence>
<evidence type="ECO:0000256" key="1">
    <source>
        <dbReference type="SAM" id="SignalP"/>
    </source>
</evidence>
<accession>A0ABU7EYU6</accession>
<dbReference type="EMBL" id="JAHUTJ010068197">
    <property type="protein sequence ID" value="MED6291478.1"/>
    <property type="molecule type" value="Genomic_DNA"/>
</dbReference>
<feature type="non-terminal residue" evidence="2">
    <location>
        <position position="101"/>
    </location>
</feature>
<keyword evidence="3" id="KW-1185">Reference proteome</keyword>
<evidence type="ECO:0000313" key="2">
    <source>
        <dbReference type="EMBL" id="MED6291478.1"/>
    </source>
</evidence>